<accession>A0A182VFX8</accession>
<name>A0A182VFX8_ANOME</name>
<reference evidence="2" key="1">
    <citation type="submission" date="2020-05" db="UniProtKB">
        <authorList>
            <consortium name="EnsemblMetazoa"/>
        </authorList>
    </citation>
    <scope>IDENTIFICATION</scope>
    <source>
        <strain evidence="2">MAF</strain>
    </source>
</reference>
<dbReference type="Proteomes" id="UP000075903">
    <property type="component" value="Unassembled WGS sequence"/>
</dbReference>
<evidence type="ECO:0000313" key="3">
    <source>
        <dbReference type="Proteomes" id="UP000075903"/>
    </source>
</evidence>
<dbReference type="EnsemblMetazoa" id="AMEM014317-RA">
    <property type="protein sequence ID" value="AMEM014317-PA"/>
    <property type="gene ID" value="AMEM014317"/>
</dbReference>
<organism evidence="2 3">
    <name type="scientific">Anopheles merus</name>
    <name type="common">Mosquito</name>
    <dbReference type="NCBI Taxonomy" id="30066"/>
    <lineage>
        <taxon>Eukaryota</taxon>
        <taxon>Metazoa</taxon>
        <taxon>Ecdysozoa</taxon>
        <taxon>Arthropoda</taxon>
        <taxon>Hexapoda</taxon>
        <taxon>Insecta</taxon>
        <taxon>Pterygota</taxon>
        <taxon>Neoptera</taxon>
        <taxon>Endopterygota</taxon>
        <taxon>Diptera</taxon>
        <taxon>Nematocera</taxon>
        <taxon>Culicoidea</taxon>
        <taxon>Culicidae</taxon>
        <taxon>Anophelinae</taxon>
        <taxon>Anopheles</taxon>
    </lineage>
</organism>
<sequence length="116" mass="12715">MWDLANARTTANVGAKPRQRQDGRNPPSSQMAGPADQEDSVKQRQEQQQHQQILHDINKVKCPPSPLQPTLQGKNLPRHPAPTPPGIPALIFFELTEIYGPPGHGLTTLAFGAITR</sequence>
<feature type="region of interest" description="Disordered" evidence="1">
    <location>
        <begin position="1"/>
        <end position="82"/>
    </location>
</feature>
<keyword evidence="3" id="KW-1185">Reference proteome</keyword>
<dbReference type="AlphaFoldDB" id="A0A182VFX8"/>
<evidence type="ECO:0000313" key="2">
    <source>
        <dbReference type="EnsemblMetazoa" id="AMEM014317-PA"/>
    </source>
</evidence>
<dbReference type="VEuPathDB" id="VectorBase:AMEM014317"/>
<proteinExistence type="predicted"/>
<evidence type="ECO:0000256" key="1">
    <source>
        <dbReference type="SAM" id="MobiDB-lite"/>
    </source>
</evidence>
<protein>
    <submittedName>
        <fullName evidence="2">Uncharacterized protein</fullName>
    </submittedName>
</protein>